<name>D5UVN8_TSUPD</name>
<dbReference type="EMBL" id="CP001966">
    <property type="protein sequence ID" value="ADG79820.1"/>
    <property type="molecule type" value="Genomic_DNA"/>
</dbReference>
<dbReference type="InterPro" id="IPR055797">
    <property type="entry name" value="DUF7373"/>
</dbReference>
<dbReference type="KEGG" id="tpr:Tpau_3235"/>
<dbReference type="HOGENOM" id="CLU_054533_1_0_11"/>
<reference evidence="4 5" key="2">
    <citation type="journal article" date="2011" name="Stand. Genomic Sci.">
        <title>Complete genome sequence of Tsukamurella paurometabola type strain (no. 33).</title>
        <authorList>
            <person name="Munk A.C."/>
            <person name="Lapidus A."/>
            <person name="Lucas S."/>
            <person name="Nolan M."/>
            <person name="Tice H."/>
            <person name="Cheng J.F."/>
            <person name="Del Rio T.G."/>
            <person name="Goodwin L."/>
            <person name="Pitluck S."/>
            <person name="Liolios K."/>
            <person name="Huntemann M."/>
            <person name="Ivanova N."/>
            <person name="Mavromatis K."/>
            <person name="Mikhailova N."/>
            <person name="Pati A."/>
            <person name="Chen A."/>
            <person name="Palaniappan K."/>
            <person name="Tapia R."/>
            <person name="Han C."/>
            <person name="Land M."/>
            <person name="Hauser L."/>
            <person name="Chang Y.J."/>
            <person name="Jeffries C.D."/>
            <person name="Brettin T."/>
            <person name="Yasawong M."/>
            <person name="Brambilla E.M."/>
            <person name="Rohde M."/>
            <person name="Sikorski J."/>
            <person name="Goker M."/>
            <person name="Detter J.C."/>
            <person name="Woyke T."/>
            <person name="Bristow J."/>
            <person name="Eisen J.A."/>
            <person name="Markowitz V."/>
            <person name="Hugenholtz P."/>
            <person name="Kyrpides N.C."/>
            <person name="Klenk H.P."/>
        </authorList>
    </citation>
    <scope>NUCLEOTIDE SEQUENCE [LARGE SCALE GENOMIC DNA]</scope>
    <source>
        <strain evidence="5">ATCC 8368 / DSM 20162 / CCUG 35730 / CIP 100753 / JCM 10117 / KCTC 9821 / NBRC 16120 / NCIMB 702349 / NCTC 13040</strain>
    </source>
</reference>
<keyword evidence="1" id="KW-0732">Signal</keyword>
<feature type="signal peptide" evidence="1">
    <location>
        <begin position="1"/>
        <end position="17"/>
    </location>
</feature>
<feature type="chain" id="PRO_5038479245" evidence="1">
    <location>
        <begin position="18"/>
        <end position="386"/>
    </location>
</feature>
<evidence type="ECO:0000259" key="3">
    <source>
        <dbReference type="Pfam" id="PF24092"/>
    </source>
</evidence>
<dbReference type="InterPro" id="IPR056463">
    <property type="entry name" value="DUF7373_C"/>
</dbReference>
<feature type="domain" description="DUF7373" evidence="3">
    <location>
        <begin position="253"/>
        <end position="385"/>
    </location>
</feature>
<reference evidence="5" key="1">
    <citation type="submission" date="2010-03" db="EMBL/GenBank/DDBJ databases">
        <title>The complete chromosome of Tsukamurella paurometabola DSM 20162.</title>
        <authorList>
            <consortium name="US DOE Joint Genome Institute (JGI-PGF)"/>
            <person name="Lucas S."/>
            <person name="Copeland A."/>
            <person name="Lapidus A."/>
            <person name="Glavina del Rio T."/>
            <person name="Dalin E."/>
            <person name="Tice H."/>
            <person name="Bruce D."/>
            <person name="Goodwin L."/>
            <person name="Pitluck S."/>
            <person name="Kyrpides N."/>
            <person name="Mavromatis K."/>
            <person name="Ivanova N."/>
            <person name="Mikhailova N."/>
            <person name="Munk A.C."/>
            <person name="Brettin T."/>
            <person name="Detter J.C."/>
            <person name="Tapia R."/>
            <person name="Han C."/>
            <person name="Larimer F."/>
            <person name="Land M."/>
            <person name="Hauser L."/>
            <person name="Markowitz V."/>
            <person name="Cheng J.-F."/>
            <person name="Hugenholtz P."/>
            <person name="Woyke T."/>
            <person name="Wu D."/>
            <person name="Jando M."/>
            <person name="Brambilla E."/>
            <person name="Klenk H.-P."/>
            <person name="Eisen J.A."/>
        </authorList>
    </citation>
    <scope>NUCLEOTIDE SEQUENCE [LARGE SCALE GENOMIC DNA]</scope>
    <source>
        <strain evidence="5">ATCC 8368 / DSM 20162 / CCUG 35730 / CIP 100753 / JCM 10117 / KCTC 9821 / NBRC 16120 / NCIMB 702349 / NCTC 13040</strain>
    </source>
</reference>
<feature type="domain" description="DUF7373" evidence="2">
    <location>
        <begin position="63"/>
        <end position="246"/>
    </location>
</feature>
<evidence type="ECO:0000259" key="2">
    <source>
        <dbReference type="Pfam" id="PF24088"/>
    </source>
</evidence>
<proteinExistence type="predicted"/>
<dbReference type="Pfam" id="PF24092">
    <property type="entry name" value="DUF7373_C"/>
    <property type="match status" value="1"/>
</dbReference>
<dbReference type="RefSeq" id="WP_013127821.1">
    <property type="nucleotide sequence ID" value="NC_014158.1"/>
</dbReference>
<dbReference type="Proteomes" id="UP000001213">
    <property type="component" value="Chromosome"/>
</dbReference>
<protein>
    <submittedName>
        <fullName evidence="4">Uncharacterized protein</fullName>
    </submittedName>
</protein>
<dbReference type="AlphaFoldDB" id="D5UVN8"/>
<accession>D5UVN8</accession>
<evidence type="ECO:0000313" key="4">
    <source>
        <dbReference type="EMBL" id="ADG79820.1"/>
    </source>
</evidence>
<evidence type="ECO:0000256" key="1">
    <source>
        <dbReference type="SAM" id="SignalP"/>
    </source>
</evidence>
<organism evidence="4 5">
    <name type="scientific">Tsukamurella paurometabola (strain ATCC 8368 / DSM 20162 / CCUG 35730 / CIP 100753 / JCM 10117 / KCTC 9821 / NBRC 16120 / NCIMB 702349 / NCTC 13040)</name>
    <name type="common">Corynebacterium paurometabolum</name>
    <dbReference type="NCBI Taxonomy" id="521096"/>
    <lineage>
        <taxon>Bacteria</taxon>
        <taxon>Bacillati</taxon>
        <taxon>Actinomycetota</taxon>
        <taxon>Actinomycetes</taxon>
        <taxon>Mycobacteriales</taxon>
        <taxon>Tsukamurellaceae</taxon>
        <taxon>Tsukamurella</taxon>
    </lineage>
</organism>
<sequence>MKKSVLPVLVVASAVLAACGTTVTGEPGAAPSASSSTVAAPSVAVPAGLDTGTYPTTPRTIAPASNETARIVEGNRMADALIQVDQIDPRLTIGGAALRSFPVLSGIQLNQRVPDATYDAFTDNQMQVGMTTTRGDALENPTVAVRVGLYRFESPQNAIKAVEAIRKATTAAPPVTITGAPKVLASEFKKGTVDSYLAEGQFVINVSGTGPTTDAATAFVNKAYQLELPKLRSFTPTPNDKIAALPADKDGVLSRTLPLASSEQDPELSTGYFGLDGLLHRIPDISQAGRYRDAGIDLVAQAGSVVYRTKDDQAAIALARSLAAKDKPIAQIAGLPSTVICGNDTASGYFRCYVPVGRYLGTVNARNEAIAKQMGAAQFAVLANAR</sequence>
<dbReference type="eggNOG" id="ENOG5030Q6P">
    <property type="taxonomic scope" value="Bacteria"/>
</dbReference>
<keyword evidence="5" id="KW-1185">Reference proteome</keyword>
<dbReference type="Pfam" id="PF24088">
    <property type="entry name" value="DUF7373"/>
    <property type="match status" value="1"/>
</dbReference>
<dbReference type="PROSITE" id="PS51257">
    <property type="entry name" value="PROKAR_LIPOPROTEIN"/>
    <property type="match status" value="1"/>
</dbReference>
<gene>
    <name evidence="4" type="ordered locus">Tpau_3235</name>
</gene>
<evidence type="ECO:0000313" key="5">
    <source>
        <dbReference type="Proteomes" id="UP000001213"/>
    </source>
</evidence>